<protein>
    <recommendedName>
        <fullName evidence="6">Sugar phosphate transporter domain-containing protein</fullName>
    </recommendedName>
</protein>
<keyword evidence="3 5" id="KW-1133">Transmembrane helix</keyword>
<feature type="transmembrane region" description="Helical" evidence="5">
    <location>
        <begin position="288"/>
        <end position="311"/>
    </location>
</feature>
<dbReference type="Proteomes" id="UP001378592">
    <property type="component" value="Unassembled WGS sequence"/>
</dbReference>
<feature type="transmembrane region" description="Helical" evidence="5">
    <location>
        <begin position="257"/>
        <end position="276"/>
    </location>
</feature>
<reference evidence="7 8" key="1">
    <citation type="submission" date="2024-03" db="EMBL/GenBank/DDBJ databases">
        <title>The genome assembly and annotation of the cricket Gryllus longicercus Weissman &amp; Gray.</title>
        <authorList>
            <person name="Szrajer S."/>
            <person name="Gray D."/>
            <person name="Ylla G."/>
        </authorList>
    </citation>
    <scope>NUCLEOTIDE SEQUENCE [LARGE SCALE GENOMIC DNA]</scope>
    <source>
        <strain evidence="7">DAG 2021-001</strain>
        <tissue evidence="7">Whole body minus gut</tissue>
    </source>
</reference>
<feature type="transmembrane region" description="Helical" evidence="5">
    <location>
        <begin position="104"/>
        <end position="124"/>
    </location>
</feature>
<dbReference type="InterPro" id="IPR037185">
    <property type="entry name" value="EmrE-like"/>
</dbReference>
<feature type="transmembrane region" description="Helical" evidence="5">
    <location>
        <begin position="331"/>
        <end position="361"/>
    </location>
</feature>
<evidence type="ECO:0000313" key="8">
    <source>
        <dbReference type="Proteomes" id="UP001378592"/>
    </source>
</evidence>
<keyword evidence="4 5" id="KW-0472">Membrane</keyword>
<feature type="domain" description="Sugar phosphate transporter" evidence="6">
    <location>
        <begin position="75"/>
        <end position="362"/>
    </location>
</feature>
<feature type="transmembrane region" description="Helical" evidence="5">
    <location>
        <begin position="74"/>
        <end position="92"/>
    </location>
</feature>
<evidence type="ECO:0000259" key="6">
    <source>
        <dbReference type="Pfam" id="PF03151"/>
    </source>
</evidence>
<dbReference type="SUPFAM" id="SSF103481">
    <property type="entry name" value="Multidrug resistance efflux transporter EmrE"/>
    <property type="match status" value="1"/>
</dbReference>
<keyword evidence="2 5" id="KW-0812">Transmembrane</keyword>
<evidence type="ECO:0000256" key="3">
    <source>
        <dbReference type="ARBA" id="ARBA00022989"/>
    </source>
</evidence>
<feature type="transmembrane region" description="Helical" evidence="5">
    <location>
        <begin position="145"/>
        <end position="167"/>
    </location>
</feature>
<name>A0AAN9ZE55_9ORTH</name>
<evidence type="ECO:0000313" key="7">
    <source>
        <dbReference type="EMBL" id="KAK7872656.1"/>
    </source>
</evidence>
<proteinExistence type="predicted"/>
<sequence>MKNHNHLNSVNIGENITNSLKHQDLSDRQELCDTGADESSGKIYHSSDRVKDRIRRMDDISPIETKEGLLNCRAMFFLILWYFFSGCTLFLNKYILSYMKGDPTVLGTCQMLMTTTCGFIQMYFPCGMYKPTQRLARPPGFYRHMMLVGCTRFITVILGLVALNYVAVSFTETIKSSAPLFTVLISRYILGESTGLYVNLSLIPVMSGLALCSANELSFDARGFVAAMATNLTECLQNVYSKMLISGDKFKYTPAELQFYTSIASVVVQIPASLFLVDLSGIQKTTDITLFCAFILNGIFFHFQSITAYVLMDYISPVTHSVANTAKRAFLIWLSVLMFGNPVTLLSGLGTCIVIIGVLLYNKAQEYDRLNRNKNAGNILNWVKPKIRTI</sequence>
<evidence type="ECO:0000256" key="5">
    <source>
        <dbReference type="SAM" id="Phobius"/>
    </source>
</evidence>
<dbReference type="AlphaFoldDB" id="A0AAN9ZE55"/>
<dbReference type="Pfam" id="PF03151">
    <property type="entry name" value="TPT"/>
    <property type="match status" value="1"/>
</dbReference>
<gene>
    <name evidence="7" type="ORF">R5R35_002652</name>
</gene>
<evidence type="ECO:0000256" key="4">
    <source>
        <dbReference type="ARBA" id="ARBA00023136"/>
    </source>
</evidence>
<keyword evidence="8" id="KW-1185">Reference proteome</keyword>
<dbReference type="InterPro" id="IPR050186">
    <property type="entry name" value="TPT_transporter"/>
</dbReference>
<accession>A0AAN9ZE55</accession>
<dbReference type="PANTHER" id="PTHR11132">
    <property type="entry name" value="SOLUTE CARRIER FAMILY 35"/>
    <property type="match status" value="1"/>
</dbReference>
<dbReference type="InterPro" id="IPR004853">
    <property type="entry name" value="Sugar_P_trans_dom"/>
</dbReference>
<comment type="subcellular location">
    <subcellularLocation>
        <location evidence="1">Membrane</location>
        <topology evidence="1">Multi-pass membrane protein</topology>
    </subcellularLocation>
</comment>
<organism evidence="7 8">
    <name type="scientific">Gryllus longicercus</name>
    <dbReference type="NCBI Taxonomy" id="2509291"/>
    <lineage>
        <taxon>Eukaryota</taxon>
        <taxon>Metazoa</taxon>
        <taxon>Ecdysozoa</taxon>
        <taxon>Arthropoda</taxon>
        <taxon>Hexapoda</taxon>
        <taxon>Insecta</taxon>
        <taxon>Pterygota</taxon>
        <taxon>Neoptera</taxon>
        <taxon>Polyneoptera</taxon>
        <taxon>Orthoptera</taxon>
        <taxon>Ensifera</taxon>
        <taxon>Gryllidea</taxon>
        <taxon>Grylloidea</taxon>
        <taxon>Gryllidae</taxon>
        <taxon>Gryllinae</taxon>
        <taxon>Gryllus</taxon>
    </lineage>
</organism>
<evidence type="ECO:0000256" key="2">
    <source>
        <dbReference type="ARBA" id="ARBA00022692"/>
    </source>
</evidence>
<dbReference type="GO" id="GO:0016020">
    <property type="term" value="C:membrane"/>
    <property type="evidence" value="ECO:0007669"/>
    <property type="project" value="UniProtKB-SubCell"/>
</dbReference>
<evidence type="ECO:0000256" key="1">
    <source>
        <dbReference type="ARBA" id="ARBA00004141"/>
    </source>
</evidence>
<comment type="caution">
    <text evidence="7">The sequence shown here is derived from an EMBL/GenBank/DDBJ whole genome shotgun (WGS) entry which is preliminary data.</text>
</comment>
<dbReference type="EMBL" id="JAZDUA010000021">
    <property type="protein sequence ID" value="KAK7872656.1"/>
    <property type="molecule type" value="Genomic_DNA"/>
</dbReference>